<evidence type="ECO:0000313" key="4">
    <source>
        <dbReference type="EMBL" id="TWH04782.1"/>
    </source>
</evidence>
<evidence type="ECO:0000259" key="3">
    <source>
        <dbReference type="Pfam" id="PF26273"/>
    </source>
</evidence>
<dbReference type="InterPro" id="IPR058598">
    <property type="entry name" value="Gly_zipper-like_dom"/>
</dbReference>
<name>A0A562D5D0_9GAMM</name>
<dbReference type="EMBL" id="VLJS01000102">
    <property type="protein sequence ID" value="TWH04782.1"/>
    <property type="molecule type" value="Genomic_DNA"/>
</dbReference>
<evidence type="ECO:0000256" key="1">
    <source>
        <dbReference type="SAM" id="MobiDB-lite"/>
    </source>
</evidence>
<keyword evidence="2" id="KW-0472">Membrane</keyword>
<protein>
    <recommendedName>
        <fullName evidence="3">Glycine zipper-like domain-containing protein</fullName>
    </recommendedName>
</protein>
<sequence length="73" mass="7048">MAREHGGKGISFTTGIALGIAIGAAIGVAMDNVALGIGPGIAIGIALSLATSGKRTRPGDEAGTSGNRDDGRS</sequence>
<feature type="transmembrane region" description="Helical" evidence="2">
    <location>
        <begin position="33"/>
        <end position="50"/>
    </location>
</feature>
<dbReference type="AlphaFoldDB" id="A0A562D5D0"/>
<reference evidence="4 5" key="1">
    <citation type="submission" date="2019-07" db="EMBL/GenBank/DDBJ databases">
        <title>Genome sequencing of lignin-degrading bacterial isolates.</title>
        <authorList>
            <person name="Gladden J."/>
        </authorList>
    </citation>
    <scope>NUCLEOTIDE SEQUENCE [LARGE SCALE GENOMIC DNA]</scope>
    <source>
        <strain evidence="4 5">J19</strain>
    </source>
</reference>
<feature type="region of interest" description="Disordered" evidence="1">
    <location>
        <begin position="52"/>
        <end position="73"/>
    </location>
</feature>
<feature type="transmembrane region" description="Helical" evidence="2">
    <location>
        <begin position="9"/>
        <end position="27"/>
    </location>
</feature>
<proteinExistence type="predicted"/>
<accession>A0A562D5D0</accession>
<dbReference type="Pfam" id="PF26273">
    <property type="entry name" value="Gly_zipper"/>
    <property type="match status" value="1"/>
</dbReference>
<evidence type="ECO:0000256" key="2">
    <source>
        <dbReference type="SAM" id="Phobius"/>
    </source>
</evidence>
<keyword evidence="5" id="KW-1185">Reference proteome</keyword>
<gene>
    <name evidence="4" type="ORF">L613_000700000310</name>
</gene>
<keyword evidence="2" id="KW-1133">Transmembrane helix</keyword>
<comment type="caution">
    <text evidence="4">The sequence shown here is derived from an EMBL/GenBank/DDBJ whole genome shotgun (WGS) entry which is preliminary data.</text>
</comment>
<dbReference type="Proteomes" id="UP000321583">
    <property type="component" value="Unassembled WGS sequence"/>
</dbReference>
<keyword evidence="2" id="KW-0812">Transmembrane</keyword>
<organism evidence="4 5">
    <name type="scientific">Pseudoxanthomonas taiwanensis J19</name>
    <dbReference type="NCBI Taxonomy" id="935569"/>
    <lineage>
        <taxon>Bacteria</taxon>
        <taxon>Pseudomonadati</taxon>
        <taxon>Pseudomonadota</taxon>
        <taxon>Gammaproteobacteria</taxon>
        <taxon>Lysobacterales</taxon>
        <taxon>Lysobacteraceae</taxon>
        <taxon>Pseudoxanthomonas</taxon>
    </lineage>
</organism>
<evidence type="ECO:0000313" key="5">
    <source>
        <dbReference type="Proteomes" id="UP000321583"/>
    </source>
</evidence>
<feature type="domain" description="Glycine zipper-like" evidence="3">
    <location>
        <begin position="11"/>
        <end position="50"/>
    </location>
</feature>
<dbReference type="RefSeq" id="WP_019397952.1">
    <property type="nucleotide sequence ID" value="NZ_VLJS01000102.1"/>
</dbReference>